<evidence type="ECO:0000313" key="2">
    <source>
        <dbReference type="EnsemblPlants" id="Kaladp0095s0149.1.v1.1"/>
    </source>
</evidence>
<dbReference type="Gramene" id="Kaladp0095s0149.1.v1.1">
    <property type="protein sequence ID" value="Kaladp0095s0149.1.v1.1"/>
    <property type="gene ID" value="Kaladp0095s0149.v1.1"/>
</dbReference>
<accession>A0A7N1A3Z9</accession>
<keyword evidence="1" id="KW-0812">Transmembrane</keyword>
<sequence>MAQPPVARKSWAESKSAKKIGSVTESCYDKYFTNLTTEDDFYSAVSQIVEEINTKQGFTQFRLPHKSKLIEAFYKHHGSSGEAKSLTKDEFKKMVQDVMVDTGFTGTGAKDVLLYMFGVPMTMVLLKRLSVAPIRAIPNGVFIPLATSATVFLLAKLKKI</sequence>
<dbReference type="Proteomes" id="UP000594263">
    <property type="component" value="Unplaced"/>
</dbReference>
<evidence type="ECO:0000313" key="3">
    <source>
        <dbReference type="Proteomes" id="UP000594263"/>
    </source>
</evidence>
<dbReference type="PANTHER" id="PTHR37216:SF1">
    <property type="entry name" value="EXPRESSED PROTEIN"/>
    <property type="match status" value="1"/>
</dbReference>
<keyword evidence="1" id="KW-1133">Transmembrane helix</keyword>
<reference evidence="2" key="1">
    <citation type="submission" date="2021-01" db="UniProtKB">
        <authorList>
            <consortium name="EnsemblPlants"/>
        </authorList>
    </citation>
    <scope>IDENTIFICATION</scope>
</reference>
<evidence type="ECO:0000256" key="1">
    <source>
        <dbReference type="SAM" id="Phobius"/>
    </source>
</evidence>
<dbReference type="OMA" id="FYRAICE"/>
<dbReference type="EnsemblPlants" id="Kaladp0095s0149.1.v1.1">
    <property type="protein sequence ID" value="Kaladp0095s0149.1.v1.1"/>
    <property type="gene ID" value="Kaladp0095s0149.v1.1"/>
</dbReference>
<protein>
    <submittedName>
        <fullName evidence="2">Uncharacterized protein</fullName>
    </submittedName>
</protein>
<dbReference type="InterPro" id="IPR057196">
    <property type="entry name" value="DUF7874"/>
</dbReference>
<keyword evidence="1" id="KW-0472">Membrane</keyword>
<keyword evidence="3" id="KW-1185">Reference proteome</keyword>
<feature type="transmembrane region" description="Helical" evidence="1">
    <location>
        <begin position="136"/>
        <end position="155"/>
    </location>
</feature>
<dbReference type="AlphaFoldDB" id="A0A7N1A3Z9"/>
<name>A0A7N1A3Z9_KALFE</name>
<proteinExistence type="predicted"/>
<dbReference type="Pfam" id="PF25284">
    <property type="entry name" value="DUF7874"/>
    <property type="match status" value="1"/>
</dbReference>
<dbReference type="PANTHER" id="PTHR37216">
    <property type="entry name" value="EXPRESSED PROTEIN"/>
    <property type="match status" value="1"/>
</dbReference>
<organism evidence="2 3">
    <name type="scientific">Kalanchoe fedtschenkoi</name>
    <name type="common">Lavender scallops</name>
    <name type="synonym">South American air plant</name>
    <dbReference type="NCBI Taxonomy" id="63787"/>
    <lineage>
        <taxon>Eukaryota</taxon>
        <taxon>Viridiplantae</taxon>
        <taxon>Streptophyta</taxon>
        <taxon>Embryophyta</taxon>
        <taxon>Tracheophyta</taxon>
        <taxon>Spermatophyta</taxon>
        <taxon>Magnoliopsida</taxon>
        <taxon>eudicotyledons</taxon>
        <taxon>Gunneridae</taxon>
        <taxon>Pentapetalae</taxon>
        <taxon>Saxifragales</taxon>
        <taxon>Crassulaceae</taxon>
        <taxon>Kalanchoe</taxon>
    </lineage>
</organism>